<gene>
    <name evidence="1" type="ORF">RX402_07490</name>
</gene>
<name>A0ABU3TZ61_9FIRM</name>
<evidence type="ECO:0008006" key="3">
    <source>
        <dbReference type="Google" id="ProtNLM"/>
    </source>
</evidence>
<evidence type="ECO:0000313" key="2">
    <source>
        <dbReference type="Proteomes" id="UP001263246"/>
    </source>
</evidence>
<accession>A0ABU3TZ61</accession>
<keyword evidence="2" id="KW-1185">Reference proteome</keyword>
<dbReference type="Proteomes" id="UP001263246">
    <property type="component" value="Unassembled WGS sequence"/>
</dbReference>
<dbReference type="RefSeq" id="WP_414000767.1">
    <property type="nucleotide sequence ID" value="NZ_JBLFDH010000001.1"/>
</dbReference>
<protein>
    <recommendedName>
        <fullName evidence="3">Site-specific recombinase</fullName>
    </recommendedName>
</protein>
<proteinExistence type="predicted"/>
<organism evidence="1 2">
    <name type="scientific">Faecalibacterium wellingii</name>
    <dbReference type="NCBI Taxonomy" id="2929491"/>
    <lineage>
        <taxon>Bacteria</taxon>
        <taxon>Bacillati</taxon>
        <taxon>Bacillota</taxon>
        <taxon>Clostridia</taxon>
        <taxon>Eubacteriales</taxon>
        <taxon>Oscillospiraceae</taxon>
        <taxon>Faecalibacterium</taxon>
    </lineage>
</organism>
<dbReference type="EMBL" id="JAWHPR010000003">
    <property type="protein sequence ID" value="MDU8688587.1"/>
    <property type="molecule type" value="Genomic_DNA"/>
</dbReference>
<comment type="caution">
    <text evidence="1">The sequence shown here is derived from an EMBL/GenBank/DDBJ whole genome shotgun (WGS) entry which is preliminary data.</text>
</comment>
<sequence length="117" mass="13899">MLVLRNDTSAQKDRIAERLLVLQQELLNRANNREAYDDVAEEIFHLRELQQQTDSDETTKAIQMERIKDLQDFIGQQRNELTEFDEKLVKRWLRQITVWDDHYTVELKSGVSIDVPV</sequence>
<reference evidence="1 2" key="1">
    <citation type="submission" date="2023-10" db="EMBL/GenBank/DDBJ databases">
        <title>Host Genetic Regulation of Human Gut Microbial Structural Variation.</title>
        <authorList>
            <person name="Harmsen H.J.M."/>
        </authorList>
    </citation>
    <scope>NUCLEOTIDE SEQUENCE [LARGE SCALE GENOMIC DNA]</scope>
    <source>
        <strain evidence="1 2">HTF-F</strain>
    </source>
</reference>
<evidence type="ECO:0000313" key="1">
    <source>
        <dbReference type="EMBL" id="MDU8688587.1"/>
    </source>
</evidence>